<organism evidence="2 3">
    <name type="scientific">Actinokineospora bangkokensis</name>
    <dbReference type="NCBI Taxonomy" id="1193682"/>
    <lineage>
        <taxon>Bacteria</taxon>
        <taxon>Bacillati</taxon>
        <taxon>Actinomycetota</taxon>
        <taxon>Actinomycetes</taxon>
        <taxon>Pseudonocardiales</taxon>
        <taxon>Pseudonocardiaceae</taxon>
        <taxon>Actinokineospora</taxon>
    </lineage>
</organism>
<dbReference type="Pfam" id="PF00378">
    <property type="entry name" value="ECH_1"/>
    <property type="match status" value="1"/>
</dbReference>
<dbReference type="PANTHER" id="PTHR42964:SF1">
    <property type="entry name" value="POLYKETIDE BIOSYNTHESIS ENOYL-COA HYDRATASE PKSH-RELATED"/>
    <property type="match status" value="1"/>
</dbReference>
<comment type="similarity">
    <text evidence="1">Belongs to the enoyl-CoA hydratase/isomerase family.</text>
</comment>
<proteinExistence type="inferred from homology"/>
<dbReference type="InterPro" id="IPR001753">
    <property type="entry name" value="Enoyl-CoA_hydra/iso"/>
</dbReference>
<protein>
    <submittedName>
        <fullName evidence="2">Enoyl-CoA hydratase</fullName>
    </submittedName>
</protein>
<dbReference type="EMBL" id="MKQR01000006">
    <property type="protein sequence ID" value="OLR94895.1"/>
    <property type="molecule type" value="Genomic_DNA"/>
</dbReference>
<dbReference type="Proteomes" id="UP000186040">
    <property type="component" value="Unassembled WGS sequence"/>
</dbReference>
<gene>
    <name evidence="2" type="ORF">BJP25_09285</name>
</gene>
<dbReference type="InterPro" id="IPR051683">
    <property type="entry name" value="Enoyl-CoA_Hydratase/Isomerase"/>
</dbReference>
<dbReference type="AlphaFoldDB" id="A0A1Q9LS85"/>
<dbReference type="GO" id="GO:0003824">
    <property type="term" value="F:catalytic activity"/>
    <property type="evidence" value="ECO:0007669"/>
    <property type="project" value="UniProtKB-ARBA"/>
</dbReference>
<keyword evidence="3" id="KW-1185">Reference proteome</keyword>
<name>A0A1Q9LS85_9PSEU</name>
<dbReference type="Gene3D" id="3.90.226.10">
    <property type="entry name" value="2-enoyl-CoA Hydratase, Chain A, domain 1"/>
    <property type="match status" value="1"/>
</dbReference>
<evidence type="ECO:0000256" key="1">
    <source>
        <dbReference type="ARBA" id="ARBA00005254"/>
    </source>
</evidence>
<dbReference type="OrthoDB" id="153350at2"/>
<dbReference type="CDD" id="cd06558">
    <property type="entry name" value="crotonase-like"/>
    <property type="match status" value="1"/>
</dbReference>
<dbReference type="STRING" id="1193682.BJP25_09285"/>
<sequence>MVGVRTEPGVLRVVLERPVVNDVVIGDIGAALDRAEADPGVRAVVLTGGGGGVFCEGMDFAAADAGATGGDGAGPFFDLLHRFTTTRLVVVAQVDGRVAGGGVGLVAASDFVHATPASTFSLPEALWGLLPCTVLPFLIRRVGQQAAYAATLSTQAVDAAAAHRVRLVDEVTERPDAALRQLVFRLARLPQEVVGDAKRYFAALAPVDVGVRATAVAEFARLMDSPAVRERISAFVHRGRYPWER</sequence>
<dbReference type="PANTHER" id="PTHR42964">
    <property type="entry name" value="ENOYL-COA HYDRATASE"/>
    <property type="match status" value="1"/>
</dbReference>
<evidence type="ECO:0000313" key="2">
    <source>
        <dbReference type="EMBL" id="OLR94895.1"/>
    </source>
</evidence>
<dbReference type="Gene3D" id="6.10.30.40">
    <property type="match status" value="1"/>
</dbReference>
<reference evidence="2 3" key="1">
    <citation type="submission" date="2016-10" db="EMBL/GenBank/DDBJ databases">
        <title>The Draft Genome Sequence of Actinokineospora bangkokensis 44EHWT reveals the biosynthetic pathway of antifungal compounds Thailandins with unusual extender unit butylmalonyl-CoA.</title>
        <authorList>
            <person name="Greule A."/>
            <person name="Intra B."/>
            <person name="Flemming S."/>
            <person name="Rommel M.G."/>
            <person name="Panbangred W."/>
            <person name="Bechthold A."/>
        </authorList>
    </citation>
    <scope>NUCLEOTIDE SEQUENCE [LARGE SCALE GENOMIC DNA]</scope>
    <source>
        <strain evidence="2 3">44EHW</strain>
    </source>
</reference>
<dbReference type="SUPFAM" id="SSF52096">
    <property type="entry name" value="ClpP/crotonase"/>
    <property type="match status" value="1"/>
</dbReference>
<accession>A0A1Q9LS85</accession>
<dbReference type="InterPro" id="IPR029045">
    <property type="entry name" value="ClpP/crotonase-like_dom_sf"/>
</dbReference>
<evidence type="ECO:0000313" key="3">
    <source>
        <dbReference type="Proteomes" id="UP000186040"/>
    </source>
</evidence>
<dbReference type="RefSeq" id="WP_075973462.1">
    <property type="nucleotide sequence ID" value="NZ_MKQR01000006.1"/>
</dbReference>
<comment type="caution">
    <text evidence="2">The sequence shown here is derived from an EMBL/GenBank/DDBJ whole genome shotgun (WGS) entry which is preliminary data.</text>
</comment>